<dbReference type="InterPro" id="IPR050641">
    <property type="entry name" value="RIFMO-like"/>
</dbReference>
<gene>
    <name evidence="6" type="ordered locus">Snov_4099</name>
</gene>
<keyword evidence="3" id="KW-0274">FAD</keyword>
<dbReference type="SUPFAM" id="SSF51905">
    <property type="entry name" value="FAD/NAD(P)-binding domain"/>
    <property type="match status" value="1"/>
</dbReference>
<feature type="region of interest" description="Disordered" evidence="4">
    <location>
        <begin position="387"/>
        <end position="412"/>
    </location>
</feature>
<evidence type="ECO:0000256" key="2">
    <source>
        <dbReference type="ARBA" id="ARBA00022630"/>
    </source>
</evidence>
<evidence type="ECO:0000259" key="5">
    <source>
        <dbReference type="Pfam" id="PF01494"/>
    </source>
</evidence>
<dbReference type="Pfam" id="PF01494">
    <property type="entry name" value="FAD_binding_3"/>
    <property type="match status" value="1"/>
</dbReference>
<dbReference type="PRINTS" id="PR00420">
    <property type="entry name" value="RNGMNOXGNASE"/>
</dbReference>
<dbReference type="Proteomes" id="UP000006633">
    <property type="component" value="Chromosome"/>
</dbReference>
<evidence type="ECO:0000256" key="1">
    <source>
        <dbReference type="ARBA" id="ARBA00001974"/>
    </source>
</evidence>
<keyword evidence="7" id="KW-1185">Reference proteome</keyword>
<dbReference type="AlphaFoldDB" id="D7A0P8"/>
<dbReference type="EMBL" id="CP002026">
    <property type="protein sequence ID" value="ADH91369.1"/>
    <property type="molecule type" value="Genomic_DNA"/>
</dbReference>
<comment type="cofactor">
    <cofactor evidence="1">
        <name>FAD</name>
        <dbReference type="ChEBI" id="CHEBI:57692"/>
    </cofactor>
</comment>
<dbReference type="GO" id="GO:0071949">
    <property type="term" value="F:FAD binding"/>
    <property type="evidence" value="ECO:0007669"/>
    <property type="project" value="InterPro"/>
</dbReference>
<organism evidence="6 7">
    <name type="scientific">Ancylobacter novellus (strain ATCC 8093 / DSM 506 / JCM 20403 / CCM 1077 / IAM 12100 / NBRC 12443 / NCIMB 10456)</name>
    <name type="common">Starkeya novella</name>
    <dbReference type="NCBI Taxonomy" id="639283"/>
    <lineage>
        <taxon>Bacteria</taxon>
        <taxon>Pseudomonadati</taxon>
        <taxon>Pseudomonadota</taxon>
        <taxon>Alphaproteobacteria</taxon>
        <taxon>Hyphomicrobiales</taxon>
        <taxon>Xanthobacteraceae</taxon>
        <taxon>Ancylobacter</taxon>
    </lineage>
</organism>
<dbReference type="RefSeq" id="WP_013168870.1">
    <property type="nucleotide sequence ID" value="NC_014217.1"/>
</dbReference>
<dbReference type="OrthoDB" id="9791689at2"/>
<dbReference type="GO" id="GO:0016709">
    <property type="term" value="F:oxidoreductase activity, acting on paired donors, with incorporation or reduction of molecular oxygen, NAD(P)H as one donor, and incorporation of one atom of oxygen"/>
    <property type="evidence" value="ECO:0007669"/>
    <property type="project" value="UniProtKB-ARBA"/>
</dbReference>
<dbReference type="InterPro" id="IPR036188">
    <property type="entry name" value="FAD/NAD-bd_sf"/>
</dbReference>
<evidence type="ECO:0000313" key="7">
    <source>
        <dbReference type="Proteomes" id="UP000006633"/>
    </source>
</evidence>
<sequence>MTEPVLIVGAGPVGLTMALELARYRVPVRLVDQMTERAYTSRAVALWPRTLELLERAGDGVSAELVSRGNKVTVANIIAGAEPIARIELKDVVTPYPFALMLPQSGTEGVLGRHLAERGVRPELGVRLVDFTQDEEGITATLRHPGGSEETARFGWMVACDGAHSVVRHRLGLAFEGDTRGDDWGQGDFHMTGVPFPVNELATYWHEEGPLVLFPMAPGRYRLIAGLGSSTGAPPAAPSFEAFQAILDRRGPGGIVLQDAVWTSAFRINERQVERYRSDRVFLAGDAAHVHSPAGGQGMNTGMQDAINLAWKLALVIRGLSTAPALLDSYDPERRAVGAGVIAASGRLTRMATIQNTLARRIRNALMQFVLGLAPVQHALEGSLTETSTRYDDSPLNGVSWEAGPRAGSRMPPIEGEAPYGAGDTPRFTLRAGAWAGEPPGPLGDLVDPVIRANPVDGGIELVRPDGYLAISVADGEWEPILGYLNHFRPAGTGPA</sequence>
<keyword evidence="2" id="KW-0285">Flavoprotein</keyword>
<dbReference type="HOGENOM" id="CLU_009665_20_3_5"/>
<keyword evidence="6" id="KW-0560">Oxidoreductase</keyword>
<reference evidence="6 7" key="1">
    <citation type="journal article" date="2012" name="Stand. Genomic Sci.">
        <title>Complete genome sequence of the facultatively chemolithoautotrophic and methylotrophic alpha Proteobacterium Starkeya novella type strain (ATCC 8093(T)).</title>
        <authorList>
            <person name="Kappler U."/>
            <person name="Davenport K."/>
            <person name="Beatson S."/>
            <person name="Lucas S."/>
            <person name="Lapidus A."/>
            <person name="Copeland A."/>
            <person name="Berry K.W."/>
            <person name="Glavina Del Rio T."/>
            <person name="Hammon N."/>
            <person name="Dalin E."/>
            <person name="Tice H."/>
            <person name="Pitluck S."/>
            <person name="Richardson P."/>
            <person name="Bruce D."/>
            <person name="Goodwin L.A."/>
            <person name="Han C."/>
            <person name="Tapia R."/>
            <person name="Detter J.C."/>
            <person name="Chang Y.J."/>
            <person name="Jeffries C.D."/>
            <person name="Land M."/>
            <person name="Hauser L."/>
            <person name="Kyrpides N.C."/>
            <person name="Goker M."/>
            <person name="Ivanova N."/>
            <person name="Klenk H.P."/>
            <person name="Woyke T."/>
        </authorList>
    </citation>
    <scope>NUCLEOTIDE SEQUENCE [LARGE SCALE GENOMIC DNA]</scope>
    <source>
        <strain evidence="7">ATCC 8093 / DSM 506 / JCM 20403 / CCM 1077 / IAM 12100 / NBRC 12443 / NCIMB 10456</strain>
    </source>
</reference>
<name>D7A0P8_ANCN5</name>
<keyword evidence="6" id="KW-0503">Monooxygenase</keyword>
<protein>
    <submittedName>
        <fullName evidence="6">Monooxygenase FAD-binding protein</fullName>
    </submittedName>
</protein>
<dbReference type="InterPro" id="IPR002938">
    <property type="entry name" value="FAD-bd"/>
</dbReference>
<evidence type="ECO:0000256" key="3">
    <source>
        <dbReference type="ARBA" id="ARBA00022827"/>
    </source>
</evidence>
<accession>D7A0P8</accession>
<dbReference type="PANTHER" id="PTHR43004:SF19">
    <property type="entry name" value="BINDING MONOOXYGENASE, PUTATIVE (JCVI)-RELATED"/>
    <property type="match status" value="1"/>
</dbReference>
<proteinExistence type="predicted"/>
<dbReference type="Gene3D" id="3.30.70.2450">
    <property type="match status" value="1"/>
</dbReference>
<evidence type="ECO:0000256" key="4">
    <source>
        <dbReference type="SAM" id="MobiDB-lite"/>
    </source>
</evidence>
<feature type="domain" description="FAD-binding" evidence="5">
    <location>
        <begin position="4"/>
        <end position="343"/>
    </location>
</feature>
<dbReference type="KEGG" id="sno:Snov_4099"/>
<evidence type="ECO:0000313" key="6">
    <source>
        <dbReference type="EMBL" id="ADH91369.1"/>
    </source>
</evidence>
<dbReference type="Gene3D" id="3.50.50.60">
    <property type="entry name" value="FAD/NAD(P)-binding domain"/>
    <property type="match status" value="1"/>
</dbReference>
<dbReference type="eggNOG" id="COG0654">
    <property type="taxonomic scope" value="Bacteria"/>
</dbReference>
<dbReference type="PANTHER" id="PTHR43004">
    <property type="entry name" value="TRK SYSTEM POTASSIUM UPTAKE PROTEIN"/>
    <property type="match status" value="1"/>
</dbReference>
<dbReference type="STRING" id="639283.Snov_4099"/>